<accession>W2RPY4</accession>
<feature type="transmembrane region" description="Helical" evidence="2">
    <location>
        <begin position="244"/>
        <end position="265"/>
    </location>
</feature>
<name>W2RPY4_CYPE1</name>
<proteinExistence type="predicted"/>
<organism evidence="3 4">
    <name type="scientific">Cyphellophora europaea (strain CBS 101466)</name>
    <name type="common">Phialophora europaea</name>
    <dbReference type="NCBI Taxonomy" id="1220924"/>
    <lineage>
        <taxon>Eukaryota</taxon>
        <taxon>Fungi</taxon>
        <taxon>Dikarya</taxon>
        <taxon>Ascomycota</taxon>
        <taxon>Pezizomycotina</taxon>
        <taxon>Eurotiomycetes</taxon>
        <taxon>Chaetothyriomycetidae</taxon>
        <taxon>Chaetothyriales</taxon>
        <taxon>Cyphellophoraceae</taxon>
        <taxon>Cyphellophora</taxon>
    </lineage>
</organism>
<reference evidence="3 4" key="1">
    <citation type="submission" date="2013-03" db="EMBL/GenBank/DDBJ databases">
        <title>The Genome Sequence of Phialophora europaea CBS 101466.</title>
        <authorList>
            <consortium name="The Broad Institute Genomics Platform"/>
            <person name="Cuomo C."/>
            <person name="de Hoog S."/>
            <person name="Gorbushina A."/>
            <person name="Walker B."/>
            <person name="Young S.K."/>
            <person name="Zeng Q."/>
            <person name="Gargeya S."/>
            <person name="Fitzgerald M."/>
            <person name="Haas B."/>
            <person name="Abouelleil A."/>
            <person name="Allen A.W."/>
            <person name="Alvarado L."/>
            <person name="Arachchi H.M."/>
            <person name="Berlin A.M."/>
            <person name="Chapman S.B."/>
            <person name="Gainer-Dewar J."/>
            <person name="Goldberg J."/>
            <person name="Griggs A."/>
            <person name="Gujja S."/>
            <person name="Hansen M."/>
            <person name="Howarth C."/>
            <person name="Imamovic A."/>
            <person name="Ireland A."/>
            <person name="Larimer J."/>
            <person name="McCowan C."/>
            <person name="Murphy C."/>
            <person name="Pearson M."/>
            <person name="Poon T.W."/>
            <person name="Priest M."/>
            <person name="Roberts A."/>
            <person name="Saif S."/>
            <person name="Shea T."/>
            <person name="Sisk P."/>
            <person name="Sykes S."/>
            <person name="Wortman J."/>
            <person name="Nusbaum C."/>
            <person name="Birren B."/>
        </authorList>
    </citation>
    <scope>NUCLEOTIDE SEQUENCE [LARGE SCALE GENOMIC DNA]</scope>
    <source>
        <strain evidence="3 4">CBS 101466</strain>
    </source>
</reference>
<dbReference type="GO" id="GO:0071944">
    <property type="term" value="C:cell periphery"/>
    <property type="evidence" value="ECO:0007669"/>
    <property type="project" value="TreeGrafter"/>
</dbReference>
<keyword evidence="2" id="KW-0472">Membrane</keyword>
<dbReference type="GO" id="GO:0000324">
    <property type="term" value="C:fungal-type vacuole"/>
    <property type="evidence" value="ECO:0007669"/>
    <property type="project" value="TreeGrafter"/>
</dbReference>
<keyword evidence="2" id="KW-1133">Transmembrane helix</keyword>
<dbReference type="GeneID" id="19974730"/>
<evidence type="ECO:0000256" key="2">
    <source>
        <dbReference type="SAM" id="Phobius"/>
    </source>
</evidence>
<feature type="compositionally biased region" description="Polar residues" evidence="1">
    <location>
        <begin position="56"/>
        <end position="67"/>
    </location>
</feature>
<evidence type="ECO:0000256" key="1">
    <source>
        <dbReference type="SAM" id="MobiDB-lite"/>
    </source>
</evidence>
<feature type="compositionally biased region" description="Basic and acidic residues" evidence="1">
    <location>
        <begin position="18"/>
        <end position="39"/>
    </location>
</feature>
<dbReference type="VEuPathDB" id="FungiDB:HMPREF1541_07391"/>
<feature type="compositionally biased region" description="Polar residues" evidence="1">
    <location>
        <begin position="40"/>
        <end position="49"/>
    </location>
</feature>
<dbReference type="InParanoid" id="W2RPY4"/>
<evidence type="ECO:0000313" key="4">
    <source>
        <dbReference type="Proteomes" id="UP000030752"/>
    </source>
</evidence>
<feature type="transmembrane region" description="Helical" evidence="2">
    <location>
        <begin position="391"/>
        <end position="412"/>
    </location>
</feature>
<feature type="region of interest" description="Disordered" evidence="1">
    <location>
        <begin position="1"/>
        <end position="94"/>
    </location>
</feature>
<feature type="transmembrane region" description="Helical" evidence="2">
    <location>
        <begin position="302"/>
        <end position="320"/>
    </location>
</feature>
<dbReference type="AlphaFoldDB" id="W2RPY4"/>
<feature type="compositionally biased region" description="Polar residues" evidence="1">
    <location>
        <begin position="81"/>
        <end position="93"/>
    </location>
</feature>
<sequence>MAAAGFPWQAQSQVREPTYLDEKSVEPARSESRTIESHQNDTINSSAQPQHHAKRCSNSYNGKQRANSVKKYPPPIVAGARNSTEGSRKQSSPLPVRTLPAWIRDAEEDDLDYLDSSLLDSPDAAFLAHHNHSPSALRRPQHSGFPREHRGYPTSSGAVRPERTSRWISFARASAYPREQFDGEKVDKEWLDRNFTDYSQPWLANQDDDDDEEGVSRYRAFRRKRQAWYKRAQFTILRNPFIPLAFRLTVITFALVAIGLGVTIFKETGRITRCVGEAPGSRDAACSALVGNSPVSYYRDPSALMAIIVDVIAVVYTGYITYDEYFSKPLGLRKARAKIRLVLLDLFFIVFQSANLSLSFESLTVDEGACAVGDGPATFTRFNNVCNRQQALSAVLLVSLVAWLLTFSVSVLR</sequence>
<dbReference type="RefSeq" id="XP_008719937.1">
    <property type="nucleotide sequence ID" value="XM_008721715.1"/>
</dbReference>
<protein>
    <recommendedName>
        <fullName evidence="5">Regulator of phospholipase D SRF1</fullName>
    </recommendedName>
</protein>
<evidence type="ECO:0000313" key="3">
    <source>
        <dbReference type="EMBL" id="ETN37768.1"/>
    </source>
</evidence>
<dbReference type="InterPro" id="IPR037737">
    <property type="entry name" value="Srf1"/>
</dbReference>
<feature type="region of interest" description="Disordered" evidence="1">
    <location>
        <begin position="130"/>
        <end position="159"/>
    </location>
</feature>
<keyword evidence="2" id="KW-0812">Transmembrane</keyword>
<dbReference type="eggNOG" id="ENOG502QPXG">
    <property type="taxonomic scope" value="Eukaryota"/>
</dbReference>
<dbReference type="EMBL" id="KB822723">
    <property type="protein sequence ID" value="ETN37768.1"/>
    <property type="molecule type" value="Genomic_DNA"/>
</dbReference>
<dbReference type="PANTHER" id="PTHR36819:SF1">
    <property type="entry name" value="REGULATOR OF PHOSPHOLIPASE D SRF1"/>
    <property type="match status" value="1"/>
</dbReference>
<dbReference type="Proteomes" id="UP000030752">
    <property type="component" value="Unassembled WGS sequence"/>
</dbReference>
<dbReference type="HOGENOM" id="CLU_027163_0_0_1"/>
<gene>
    <name evidence="3" type="ORF">HMPREF1541_07391</name>
</gene>
<keyword evidence="4" id="KW-1185">Reference proteome</keyword>
<dbReference type="PANTHER" id="PTHR36819">
    <property type="entry name" value="REGULATOR OF PHOSPHOLIPASE D SRF1"/>
    <property type="match status" value="1"/>
</dbReference>
<evidence type="ECO:0008006" key="5">
    <source>
        <dbReference type="Google" id="ProtNLM"/>
    </source>
</evidence>
<dbReference type="OrthoDB" id="2589563at2759"/>